<comment type="caution">
    <text evidence="2">The sequence shown here is derived from an EMBL/GenBank/DDBJ whole genome shotgun (WGS) entry which is preliminary data.</text>
</comment>
<evidence type="ECO:0000313" key="2">
    <source>
        <dbReference type="EMBL" id="TKA25798.1"/>
    </source>
</evidence>
<sequence length="108" mass="12007">MADPTITSAFNLLLMQTMAAQLYACGQFKDNIELAISDSSKKTIMKKIDFYMDPLQQEANRIGLGKEYTQAVKDATLLTSARLEDLQAQMSKVSRQAKLSELLGISQE</sequence>
<evidence type="ECO:0000256" key="1">
    <source>
        <dbReference type="SAM" id="SignalP"/>
    </source>
</evidence>
<feature type="signal peptide" evidence="1">
    <location>
        <begin position="1"/>
        <end position="19"/>
    </location>
</feature>
<dbReference type="OrthoDB" id="10341176at2759"/>
<dbReference type="AlphaFoldDB" id="A0A4U0TU83"/>
<feature type="chain" id="PRO_5020374932" evidence="1">
    <location>
        <begin position="20"/>
        <end position="108"/>
    </location>
</feature>
<evidence type="ECO:0000313" key="3">
    <source>
        <dbReference type="Proteomes" id="UP000310066"/>
    </source>
</evidence>
<name>A0A4U0TU83_9PEZI</name>
<dbReference type="Proteomes" id="UP000310066">
    <property type="component" value="Unassembled WGS sequence"/>
</dbReference>
<organism evidence="2 3">
    <name type="scientific">Friedmanniomyces endolithicus</name>
    <dbReference type="NCBI Taxonomy" id="329885"/>
    <lineage>
        <taxon>Eukaryota</taxon>
        <taxon>Fungi</taxon>
        <taxon>Dikarya</taxon>
        <taxon>Ascomycota</taxon>
        <taxon>Pezizomycotina</taxon>
        <taxon>Dothideomycetes</taxon>
        <taxon>Dothideomycetidae</taxon>
        <taxon>Mycosphaerellales</taxon>
        <taxon>Teratosphaeriaceae</taxon>
        <taxon>Friedmanniomyces</taxon>
    </lineage>
</organism>
<keyword evidence="1" id="KW-0732">Signal</keyword>
<protein>
    <submittedName>
        <fullName evidence="2">Uncharacterized protein</fullName>
    </submittedName>
</protein>
<proteinExistence type="predicted"/>
<gene>
    <name evidence="2" type="ORF">B0A54_17586</name>
</gene>
<reference evidence="2 3" key="1">
    <citation type="submission" date="2017-03" db="EMBL/GenBank/DDBJ databases">
        <title>Genomes of endolithic fungi from Antarctica.</title>
        <authorList>
            <person name="Coleine C."/>
            <person name="Masonjones S."/>
            <person name="Stajich J.E."/>
        </authorList>
    </citation>
    <scope>NUCLEOTIDE SEQUENCE [LARGE SCALE GENOMIC DNA]</scope>
    <source>
        <strain evidence="2 3">CCFEE 5311</strain>
    </source>
</reference>
<accession>A0A4U0TU83</accession>
<dbReference type="EMBL" id="NAJP01000149">
    <property type="protein sequence ID" value="TKA25798.1"/>
    <property type="molecule type" value="Genomic_DNA"/>
</dbReference>